<dbReference type="Proteomes" id="UP000054621">
    <property type="component" value="Unassembled WGS sequence"/>
</dbReference>
<accession>A0A0W0YE50</accession>
<evidence type="ECO:0000313" key="2">
    <source>
        <dbReference type="EMBL" id="KTD55210.1"/>
    </source>
</evidence>
<dbReference type="RefSeq" id="WP_232002509.1">
    <property type="nucleotide sequence ID" value="NZ_CAAAJE010000013.1"/>
</dbReference>
<gene>
    <name evidence="2" type="ORF">Lsai_2802</name>
</gene>
<feature type="region of interest" description="Disordered" evidence="1">
    <location>
        <begin position="406"/>
        <end position="441"/>
    </location>
</feature>
<dbReference type="eggNOG" id="ENOG5031I3I">
    <property type="taxonomic scope" value="Bacteria"/>
</dbReference>
<comment type="caution">
    <text evidence="2">The sequence shown here is derived from an EMBL/GenBank/DDBJ whole genome shotgun (WGS) entry which is preliminary data.</text>
</comment>
<organism evidence="2 3">
    <name type="scientific">Legionella sainthelensi</name>
    <dbReference type="NCBI Taxonomy" id="28087"/>
    <lineage>
        <taxon>Bacteria</taxon>
        <taxon>Pseudomonadati</taxon>
        <taxon>Pseudomonadota</taxon>
        <taxon>Gammaproteobacteria</taxon>
        <taxon>Legionellales</taxon>
        <taxon>Legionellaceae</taxon>
        <taxon>Legionella</taxon>
    </lineage>
</organism>
<evidence type="ECO:0000313" key="3">
    <source>
        <dbReference type="Proteomes" id="UP000054621"/>
    </source>
</evidence>
<dbReference type="PATRIC" id="fig|28087.4.peg.3009"/>
<protein>
    <submittedName>
        <fullName evidence="2">Uncharacterized protein</fullName>
    </submittedName>
</protein>
<dbReference type="AlphaFoldDB" id="A0A0W0YE50"/>
<name>A0A0W0YE50_9GAMM</name>
<reference evidence="2 3" key="1">
    <citation type="submission" date="2015-11" db="EMBL/GenBank/DDBJ databases">
        <title>Genomic analysis of 38 Legionella species identifies large and diverse effector repertoires.</title>
        <authorList>
            <person name="Burstein D."/>
            <person name="Amaro F."/>
            <person name="Zusman T."/>
            <person name="Lifshitz Z."/>
            <person name="Cohen O."/>
            <person name="Gilbert J.A."/>
            <person name="Pupko T."/>
            <person name="Shuman H.A."/>
            <person name="Segal G."/>
        </authorList>
    </citation>
    <scope>NUCLEOTIDE SEQUENCE [LARGE SCALE GENOMIC DNA]</scope>
    <source>
        <strain evidence="2 3">Mt.St.Helens-4</strain>
    </source>
</reference>
<dbReference type="STRING" id="28087.Lsai_2802"/>
<evidence type="ECO:0000256" key="1">
    <source>
        <dbReference type="SAM" id="MobiDB-lite"/>
    </source>
</evidence>
<proteinExistence type="predicted"/>
<sequence>MESKYDLPTLSKPFPLQKRVALFKNLMEEHPDIRPEVIPSKSVRRMFDHDLAYVKQALTQWETYTGRSQNAQKNINAFFDNLELKETMSFVEHAYYCFCLSAFISGIEPEQLDVEYKKQLKTMVYGVVHPLGDWSIKTELENQDYSKFICHVSMSGLVKIEDINQMTSFRVDEQLPFCGIRVLAVACGEHVSFDGVKTLSVDGVTRETRSLEVLKHDLIHAGFLKRHYQKDVSDFWQRFTRVGLLFEQIYNDQTLQENSLLKNKVEAALFFFLHEHTTSIYVDGIPEKLPRKHLRIGNKYAMESQILLRAATKTHLTPTLFINEVEVELSILRSLKIIDLSDEEINLFNEHDLVVMMMDALQEGYQYLSQYNAFYNKTHPKHWPLQFIQREVESISHTITSGVSRPHFWRSKPSPLQSTENAPKENEQRQLTPSDGPIGNI</sequence>
<dbReference type="EMBL" id="LNYV01000036">
    <property type="protein sequence ID" value="KTD55210.1"/>
    <property type="molecule type" value="Genomic_DNA"/>
</dbReference>